<organism evidence="1 3">
    <name type="scientific">Aneurinibacillus migulanus</name>
    <name type="common">Bacillus migulanus</name>
    <dbReference type="NCBI Taxonomy" id="47500"/>
    <lineage>
        <taxon>Bacteria</taxon>
        <taxon>Bacillati</taxon>
        <taxon>Bacillota</taxon>
        <taxon>Bacilli</taxon>
        <taxon>Bacillales</taxon>
        <taxon>Paenibacillaceae</taxon>
        <taxon>Aneurinibacillus group</taxon>
        <taxon>Aneurinibacillus</taxon>
    </lineage>
</organism>
<evidence type="ECO:0000313" key="1">
    <source>
        <dbReference type="EMBL" id="KON94724.1"/>
    </source>
</evidence>
<reference evidence="2 4" key="2">
    <citation type="submission" date="2016-10" db="EMBL/GenBank/DDBJ databases">
        <authorList>
            <person name="de Groot N.N."/>
        </authorList>
    </citation>
    <scope>NUCLEOTIDE SEQUENCE [LARGE SCALE GENOMIC DNA]</scope>
    <source>
        <strain evidence="2 4">DSM 2895</strain>
    </source>
</reference>
<dbReference type="PATRIC" id="fig|47500.8.peg.4042"/>
<reference evidence="1 3" key="1">
    <citation type="submission" date="2015-07" db="EMBL/GenBank/DDBJ databases">
        <title>Fjat-14205 dsm 2895.</title>
        <authorList>
            <person name="Liu B."/>
            <person name="Wang J."/>
            <person name="Zhu Y."/>
            <person name="Liu G."/>
            <person name="Chen Q."/>
            <person name="Chen Z."/>
            <person name="Lan J."/>
            <person name="Che J."/>
            <person name="Ge C."/>
            <person name="Shi H."/>
            <person name="Pan Z."/>
            <person name="Liu X."/>
        </authorList>
    </citation>
    <scope>NUCLEOTIDE SEQUENCE [LARGE SCALE GENOMIC DNA]</scope>
    <source>
        <strain evidence="1 3">DSM 2895</strain>
    </source>
</reference>
<dbReference type="EMBL" id="FNED01000012">
    <property type="protein sequence ID" value="SDJ12992.1"/>
    <property type="molecule type" value="Genomic_DNA"/>
</dbReference>
<dbReference type="AlphaFoldDB" id="A0A0D1VYF9"/>
<sequence length="82" mass="9240">MITLCNKCHTPANHQKESFLYDWQPKCSYPLQPKDEVKYGGKVYLVKGVKNKGAYVKIEGLSKPVKTAGVQIVRYGKGLRVI</sequence>
<dbReference type="EMBL" id="LGUG01000004">
    <property type="protein sequence ID" value="KON94724.1"/>
    <property type="molecule type" value="Genomic_DNA"/>
</dbReference>
<protein>
    <submittedName>
        <fullName evidence="1">Uncharacterized protein</fullName>
    </submittedName>
</protein>
<evidence type="ECO:0000313" key="4">
    <source>
        <dbReference type="Proteomes" id="UP000182836"/>
    </source>
</evidence>
<dbReference type="GeneID" id="51990374"/>
<keyword evidence="3" id="KW-1185">Reference proteome</keyword>
<evidence type="ECO:0000313" key="3">
    <source>
        <dbReference type="Proteomes" id="UP000037269"/>
    </source>
</evidence>
<dbReference type="Proteomes" id="UP000037269">
    <property type="component" value="Unassembled WGS sequence"/>
</dbReference>
<evidence type="ECO:0000313" key="2">
    <source>
        <dbReference type="EMBL" id="SDJ12992.1"/>
    </source>
</evidence>
<name>A0A0D1VYF9_ANEMI</name>
<dbReference type="OrthoDB" id="9779761at2"/>
<proteinExistence type="predicted"/>
<dbReference type="Proteomes" id="UP000182836">
    <property type="component" value="Unassembled WGS sequence"/>
</dbReference>
<dbReference type="RefSeq" id="WP_043068484.1">
    <property type="nucleotide sequence ID" value="NZ_BJOA01000174.1"/>
</dbReference>
<gene>
    <name evidence="1" type="ORF">AF333_03715</name>
    <name evidence="2" type="ORF">SAMN04487909_11287</name>
</gene>
<accession>A0A0D1VYF9</accession>